<proteinExistence type="inferred from homology"/>
<dbReference type="SUPFAM" id="SSF47413">
    <property type="entry name" value="lambda repressor-like DNA-binding domains"/>
    <property type="match status" value="1"/>
</dbReference>
<dbReference type="Pfam" id="PF01381">
    <property type="entry name" value="HTH_3"/>
    <property type="match status" value="1"/>
</dbReference>
<accession>A0A2T0U879</accession>
<dbReference type="RefSeq" id="WP_106298528.1">
    <property type="nucleotide sequence ID" value="NZ_PVTI01000025.1"/>
</dbReference>
<dbReference type="AlphaFoldDB" id="A0A2T0U879"/>
<dbReference type="InterPro" id="IPR052038">
    <property type="entry name" value="Type-VII_TA_antitoxin"/>
</dbReference>
<evidence type="ECO:0000256" key="5">
    <source>
        <dbReference type="ARBA" id="ARBA00022723"/>
    </source>
</evidence>
<keyword evidence="4" id="KW-0548">Nucleotidyltransferase</keyword>
<dbReference type="SUPFAM" id="SSF81301">
    <property type="entry name" value="Nucleotidyltransferase"/>
    <property type="match status" value="1"/>
</dbReference>
<keyword evidence="12" id="KW-1185">Reference proteome</keyword>
<dbReference type="PANTHER" id="PTHR33571">
    <property type="entry name" value="SSL8005 PROTEIN"/>
    <property type="match status" value="1"/>
</dbReference>
<dbReference type="GO" id="GO:0003677">
    <property type="term" value="F:DNA binding"/>
    <property type="evidence" value="ECO:0007669"/>
    <property type="project" value="InterPro"/>
</dbReference>
<dbReference type="CDD" id="cd05403">
    <property type="entry name" value="NT_KNTase_like"/>
    <property type="match status" value="1"/>
</dbReference>
<gene>
    <name evidence="11" type="ORF">BCF74_12535</name>
</gene>
<dbReference type="Proteomes" id="UP000237822">
    <property type="component" value="Unassembled WGS sequence"/>
</dbReference>
<protein>
    <recommendedName>
        <fullName evidence="10">HTH cro/C1-type domain-containing protein</fullName>
    </recommendedName>
</protein>
<keyword evidence="7" id="KW-0067">ATP-binding</keyword>
<evidence type="ECO:0000313" key="12">
    <source>
        <dbReference type="Proteomes" id="UP000237822"/>
    </source>
</evidence>
<evidence type="ECO:0000256" key="8">
    <source>
        <dbReference type="ARBA" id="ARBA00022842"/>
    </source>
</evidence>
<dbReference type="Gene3D" id="1.10.260.40">
    <property type="entry name" value="lambda repressor-like DNA-binding domains"/>
    <property type="match status" value="1"/>
</dbReference>
<evidence type="ECO:0000256" key="1">
    <source>
        <dbReference type="ARBA" id="ARBA00001946"/>
    </source>
</evidence>
<keyword evidence="6" id="KW-0547">Nucleotide-binding</keyword>
<evidence type="ECO:0000256" key="9">
    <source>
        <dbReference type="ARBA" id="ARBA00038276"/>
    </source>
</evidence>
<dbReference type="GO" id="GO:0016779">
    <property type="term" value="F:nucleotidyltransferase activity"/>
    <property type="evidence" value="ECO:0007669"/>
    <property type="project" value="UniProtKB-KW"/>
</dbReference>
<feature type="domain" description="HTH cro/C1-type" evidence="10">
    <location>
        <begin position="3"/>
        <end position="57"/>
    </location>
</feature>
<evidence type="ECO:0000259" key="10">
    <source>
        <dbReference type="PROSITE" id="PS50943"/>
    </source>
</evidence>
<keyword evidence="3" id="KW-0808">Transferase</keyword>
<evidence type="ECO:0000256" key="6">
    <source>
        <dbReference type="ARBA" id="ARBA00022741"/>
    </source>
</evidence>
<dbReference type="OrthoDB" id="9803128at2"/>
<dbReference type="InterPro" id="IPR010982">
    <property type="entry name" value="Lambda_DNA-bd_dom_sf"/>
</dbReference>
<evidence type="ECO:0000256" key="3">
    <source>
        <dbReference type="ARBA" id="ARBA00022679"/>
    </source>
</evidence>
<keyword evidence="5" id="KW-0479">Metal-binding</keyword>
<dbReference type="Pfam" id="PF01909">
    <property type="entry name" value="NTP_transf_2"/>
    <property type="match status" value="1"/>
</dbReference>
<keyword evidence="8" id="KW-0460">Magnesium</keyword>
<comment type="similarity">
    <text evidence="9">Belongs to the MntA antitoxin family.</text>
</comment>
<dbReference type="InterPro" id="IPR001387">
    <property type="entry name" value="Cro/C1-type_HTH"/>
</dbReference>
<sequence length="147" mass="15788">MDIRAARLAAGLSQSQLARAAGVPQPNLSAYENARRSPSPAVLRRIREALHVPAARRIDVHRGEIRALVAAHRARDARVFGSAARGEDRAGSDIDLLVEFSDSASLLDEVGLRLALTDLLQVEVDVVGLDTLRGDVRARVLSEAVPV</sequence>
<dbReference type="GO" id="GO:0005524">
    <property type="term" value="F:ATP binding"/>
    <property type="evidence" value="ECO:0007669"/>
    <property type="project" value="UniProtKB-KW"/>
</dbReference>
<evidence type="ECO:0000256" key="2">
    <source>
        <dbReference type="ARBA" id="ARBA00022649"/>
    </source>
</evidence>
<organism evidence="11 12">
    <name type="scientific">Knoellia remsis</name>
    <dbReference type="NCBI Taxonomy" id="407159"/>
    <lineage>
        <taxon>Bacteria</taxon>
        <taxon>Bacillati</taxon>
        <taxon>Actinomycetota</taxon>
        <taxon>Actinomycetes</taxon>
        <taxon>Micrococcales</taxon>
        <taxon>Intrasporangiaceae</taxon>
        <taxon>Knoellia</taxon>
    </lineage>
</organism>
<dbReference type="InterPro" id="IPR043519">
    <property type="entry name" value="NT_sf"/>
</dbReference>
<keyword evidence="2" id="KW-1277">Toxin-antitoxin system</keyword>
<dbReference type="SMART" id="SM00530">
    <property type="entry name" value="HTH_XRE"/>
    <property type="match status" value="1"/>
</dbReference>
<dbReference type="GO" id="GO:0046872">
    <property type="term" value="F:metal ion binding"/>
    <property type="evidence" value="ECO:0007669"/>
    <property type="project" value="UniProtKB-KW"/>
</dbReference>
<dbReference type="EMBL" id="PVTI01000025">
    <property type="protein sequence ID" value="PRY54126.1"/>
    <property type="molecule type" value="Genomic_DNA"/>
</dbReference>
<dbReference type="CDD" id="cd00093">
    <property type="entry name" value="HTH_XRE"/>
    <property type="match status" value="1"/>
</dbReference>
<dbReference type="Gene3D" id="3.30.460.10">
    <property type="entry name" value="Beta Polymerase, domain 2"/>
    <property type="match status" value="1"/>
</dbReference>
<name>A0A2T0U879_9MICO</name>
<comment type="cofactor">
    <cofactor evidence="1">
        <name>Mg(2+)</name>
        <dbReference type="ChEBI" id="CHEBI:18420"/>
    </cofactor>
</comment>
<dbReference type="PANTHER" id="PTHR33571:SF12">
    <property type="entry name" value="BSL3053 PROTEIN"/>
    <property type="match status" value="1"/>
</dbReference>
<evidence type="ECO:0000256" key="4">
    <source>
        <dbReference type="ARBA" id="ARBA00022695"/>
    </source>
</evidence>
<evidence type="ECO:0000313" key="11">
    <source>
        <dbReference type="EMBL" id="PRY54126.1"/>
    </source>
</evidence>
<evidence type="ECO:0000256" key="7">
    <source>
        <dbReference type="ARBA" id="ARBA00022840"/>
    </source>
</evidence>
<comment type="caution">
    <text evidence="11">The sequence shown here is derived from an EMBL/GenBank/DDBJ whole genome shotgun (WGS) entry which is preliminary data.</text>
</comment>
<reference evidence="11 12" key="1">
    <citation type="submission" date="2018-03" db="EMBL/GenBank/DDBJ databases">
        <title>Genomic Encyclopedia of Archaeal and Bacterial Type Strains, Phase II (KMG-II): from individual species to whole genera.</title>
        <authorList>
            <person name="Goeker M."/>
        </authorList>
    </citation>
    <scope>NUCLEOTIDE SEQUENCE [LARGE SCALE GENOMIC DNA]</scope>
    <source>
        <strain evidence="11 12">ATCC BAA-1496</strain>
    </source>
</reference>
<dbReference type="PROSITE" id="PS50943">
    <property type="entry name" value="HTH_CROC1"/>
    <property type="match status" value="1"/>
</dbReference>
<dbReference type="InterPro" id="IPR002934">
    <property type="entry name" value="Polymerase_NTP_transf_dom"/>
</dbReference>